<gene>
    <name evidence="5" type="ORF">ACFPIH_41570</name>
</gene>
<evidence type="ECO:0000313" key="5">
    <source>
        <dbReference type="EMBL" id="MFC4505873.1"/>
    </source>
</evidence>
<feature type="region of interest" description="Disordered" evidence="3">
    <location>
        <begin position="23"/>
        <end position="42"/>
    </location>
</feature>
<feature type="domain" description="Resolvase/invertase-type recombinase catalytic" evidence="4">
    <location>
        <begin position="42"/>
        <end position="94"/>
    </location>
</feature>
<keyword evidence="2" id="KW-0233">DNA recombination</keyword>
<evidence type="ECO:0000256" key="3">
    <source>
        <dbReference type="SAM" id="MobiDB-lite"/>
    </source>
</evidence>
<evidence type="ECO:0000313" key="6">
    <source>
        <dbReference type="Proteomes" id="UP001595839"/>
    </source>
</evidence>
<reference evidence="6" key="1">
    <citation type="journal article" date="2019" name="Int. J. Syst. Evol. Microbiol.">
        <title>The Global Catalogue of Microorganisms (GCM) 10K type strain sequencing project: providing services to taxonomists for standard genome sequencing and annotation.</title>
        <authorList>
            <consortium name="The Broad Institute Genomics Platform"/>
            <consortium name="The Broad Institute Genome Sequencing Center for Infectious Disease"/>
            <person name="Wu L."/>
            <person name="Ma J."/>
        </authorList>
    </citation>
    <scope>NUCLEOTIDE SEQUENCE [LARGE SCALE GENOMIC DNA]</scope>
    <source>
        <strain evidence="6">CGMCC 4.7177</strain>
    </source>
</reference>
<proteinExistence type="predicted"/>
<dbReference type="PANTHER" id="PTHR30461">
    <property type="entry name" value="DNA-INVERTASE FROM LAMBDOID PROPHAGE"/>
    <property type="match status" value="1"/>
</dbReference>
<dbReference type="InterPro" id="IPR050639">
    <property type="entry name" value="SSR_resolvase"/>
</dbReference>
<dbReference type="InterPro" id="IPR006119">
    <property type="entry name" value="Resolv_N"/>
</dbReference>
<keyword evidence="1" id="KW-0238">DNA-binding</keyword>
<accession>A0ABV9B611</accession>
<dbReference type="InterPro" id="IPR036162">
    <property type="entry name" value="Resolvase-like_N_sf"/>
</dbReference>
<dbReference type="RefSeq" id="WP_381183230.1">
    <property type="nucleotide sequence ID" value="NZ_JBHSFK010000038.1"/>
</dbReference>
<dbReference type="InterPro" id="IPR038109">
    <property type="entry name" value="DNA_bind_recomb_sf"/>
</dbReference>
<name>A0ABV9B611_9ACTN</name>
<organism evidence="5 6">
    <name type="scientific">Streptomyces vulcanius</name>
    <dbReference type="NCBI Taxonomy" id="1441876"/>
    <lineage>
        <taxon>Bacteria</taxon>
        <taxon>Bacillati</taxon>
        <taxon>Actinomycetota</taxon>
        <taxon>Actinomycetes</taxon>
        <taxon>Kitasatosporales</taxon>
        <taxon>Streptomycetaceae</taxon>
        <taxon>Streptomyces</taxon>
    </lineage>
</organism>
<dbReference type="Pfam" id="PF00239">
    <property type="entry name" value="Resolvase"/>
    <property type="match status" value="1"/>
</dbReference>
<protein>
    <submittedName>
        <fullName evidence="5">Recombinase family protein</fullName>
    </submittedName>
</protein>
<dbReference type="Proteomes" id="UP001595839">
    <property type="component" value="Unassembled WGS sequence"/>
</dbReference>
<keyword evidence="6" id="KW-1185">Reference proteome</keyword>
<dbReference type="SUPFAM" id="SSF53041">
    <property type="entry name" value="Resolvase-like"/>
    <property type="match status" value="1"/>
</dbReference>
<dbReference type="PANTHER" id="PTHR30461:SF2">
    <property type="entry name" value="SERINE RECOMBINASE PINE-RELATED"/>
    <property type="match status" value="1"/>
</dbReference>
<evidence type="ECO:0000256" key="1">
    <source>
        <dbReference type="ARBA" id="ARBA00023125"/>
    </source>
</evidence>
<dbReference type="Gene3D" id="3.90.1750.20">
    <property type="entry name" value="Putative Large Serine Recombinase, Chain B, Domain 2"/>
    <property type="match status" value="1"/>
</dbReference>
<sequence>MQCILTRLAELDVRDRVLQDRPARTLDGSTSRRSCDSPGTRPVALASATEPLDLTSAMGRAMAKVIAVFGELESDTNSMRVSSAHEHLRREGRYTGGRVPYGYMVVPNPNRAGRILPVNEDEAKTIRRNVAGSRQEFVYTDHQRARLPRPLPHLPPARHWPWSEDFSQLFRAVHAPHVEKVGRQGPF</sequence>
<comment type="caution">
    <text evidence="5">The sequence shown here is derived from an EMBL/GenBank/DDBJ whole genome shotgun (WGS) entry which is preliminary data.</text>
</comment>
<evidence type="ECO:0000256" key="2">
    <source>
        <dbReference type="ARBA" id="ARBA00023172"/>
    </source>
</evidence>
<evidence type="ECO:0000259" key="4">
    <source>
        <dbReference type="Pfam" id="PF00239"/>
    </source>
</evidence>
<dbReference type="EMBL" id="JBHSFK010000038">
    <property type="protein sequence ID" value="MFC4505873.1"/>
    <property type="molecule type" value="Genomic_DNA"/>
</dbReference>